<protein>
    <recommendedName>
        <fullName evidence="3">Piwi domain-containing protein</fullName>
    </recommendedName>
</protein>
<reference evidence="1 2" key="1">
    <citation type="journal article" date="2019" name="Int. J. Syst. Evol. Microbiol.">
        <title>The Global Catalogue of Microorganisms (GCM) 10K type strain sequencing project: providing services to taxonomists for standard genome sequencing and annotation.</title>
        <authorList>
            <consortium name="The Broad Institute Genomics Platform"/>
            <consortium name="The Broad Institute Genome Sequencing Center for Infectious Disease"/>
            <person name="Wu L."/>
            <person name="Ma J."/>
        </authorList>
    </citation>
    <scope>NUCLEOTIDE SEQUENCE [LARGE SCALE GENOMIC DNA]</scope>
    <source>
        <strain evidence="1 2">CGMCC 1.12124</strain>
    </source>
</reference>
<dbReference type="Gene3D" id="3.30.420.10">
    <property type="entry name" value="Ribonuclease H-like superfamily/Ribonuclease H"/>
    <property type="match status" value="1"/>
</dbReference>
<evidence type="ECO:0000313" key="1">
    <source>
        <dbReference type="EMBL" id="MFC5279533.1"/>
    </source>
</evidence>
<keyword evidence="2" id="KW-1185">Reference proteome</keyword>
<proteinExistence type="predicted"/>
<gene>
    <name evidence="1" type="ORF">ACFPM1_12310</name>
</gene>
<organism evidence="1 2">
    <name type="scientific">Halorubrum rubrum</name>
    <dbReference type="NCBI Taxonomy" id="1126240"/>
    <lineage>
        <taxon>Archaea</taxon>
        <taxon>Methanobacteriati</taxon>
        <taxon>Methanobacteriota</taxon>
        <taxon>Stenosarchaea group</taxon>
        <taxon>Halobacteria</taxon>
        <taxon>Halobacteriales</taxon>
        <taxon>Haloferacaceae</taxon>
        <taxon>Halorubrum</taxon>
    </lineage>
</organism>
<comment type="caution">
    <text evidence="1">The sequence shown here is derived from an EMBL/GenBank/DDBJ whole genome shotgun (WGS) entry which is preliminary data.</text>
</comment>
<accession>A0ABD5R3Q9</accession>
<dbReference type="InterPro" id="IPR012337">
    <property type="entry name" value="RNaseH-like_sf"/>
</dbReference>
<dbReference type="CDD" id="cd04659">
    <property type="entry name" value="Piwi_piwi-like_ProArk"/>
    <property type="match status" value="1"/>
</dbReference>
<sequence>MTGFEITRIPEPKLVFAEGQEKKDPRAGLLEHGPCPISEKVDIEVVSVGIVGSSRSISRMEELLRGMRTGIRSKKKRKRWKQNFPGFDSKTGIGIDYQTLDKWKGRIRPDDMRQIEELPDRDDRVDFALKLFNSHISRICSQTPKPDVVFVPIPQRIVDCCSDPNTDTQRIRTETTNFRSQIKITGMKNRTPTQILLPRTLYQEGEDVQEESELAWNLAVGMLYKAREGRPWKLAKLRSRTCYAGISFYKERGDDGETRAALAQVFIEDGRNFVIEGGQVEDISGDDRPGETHLAREDAKRLAENILEQYGQYRDVYPDRFVLHKSSNFLEEEAKGFSNGAEGINEKEFVAIRDNHPFRLFPKTGDNPALRGSLAIPPGRHECYLYTQGYVPEQSVYNGPGTPNPIVIQPHEEYFSQDYRRLCQEILSFTKLDWNSSDFCKHLPVTLSIAESVGDILAEPEASDINLDTHYYYYM</sequence>
<name>A0ABD5R3Q9_9EURY</name>
<dbReference type="InterPro" id="IPR036397">
    <property type="entry name" value="RNaseH_sf"/>
</dbReference>
<dbReference type="RefSeq" id="WP_256413258.1">
    <property type="nucleotide sequence ID" value="NZ_JANHDM010000019.1"/>
</dbReference>
<dbReference type="Proteomes" id="UP001596118">
    <property type="component" value="Unassembled WGS sequence"/>
</dbReference>
<evidence type="ECO:0000313" key="2">
    <source>
        <dbReference type="Proteomes" id="UP001596118"/>
    </source>
</evidence>
<dbReference type="EMBL" id="JBHSKY010000014">
    <property type="protein sequence ID" value="MFC5279533.1"/>
    <property type="molecule type" value="Genomic_DNA"/>
</dbReference>
<dbReference type="AlphaFoldDB" id="A0ABD5R3Q9"/>
<dbReference type="SUPFAM" id="SSF53098">
    <property type="entry name" value="Ribonuclease H-like"/>
    <property type="match status" value="1"/>
</dbReference>
<evidence type="ECO:0008006" key="3">
    <source>
        <dbReference type="Google" id="ProtNLM"/>
    </source>
</evidence>